<comment type="subcellular location">
    <subcellularLocation>
        <location evidence="1">Endoplasmic reticulum lumen</location>
    </subcellularLocation>
</comment>
<reference evidence="4" key="2">
    <citation type="submission" date="2025-09" db="UniProtKB">
        <authorList>
            <consortium name="Ensembl"/>
        </authorList>
    </citation>
    <scope>IDENTIFICATION</scope>
</reference>
<dbReference type="Pfam" id="PF03781">
    <property type="entry name" value="FGE-sulfatase"/>
    <property type="match status" value="1"/>
</dbReference>
<dbReference type="Gene3D" id="3.90.1580.10">
    <property type="entry name" value="paralog of FGE (formylglycine-generating enzyme)"/>
    <property type="match status" value="1"/>
</dbReference>
<feature type="domain" description="Sulfatase-modifying factor enzyme-like" evidence="3">
    <location>
        <begin position="71"/>
        <end position="262"/>
    </location>
</feature>
<dbReference type="GO" id="GO:0120147">
    <property type="term" value="F:formylglycine-generating oxidase activity"/>
    <property type="evidence" value="ECO:0007669"/>
    <property type="project" value="TreeGrafter"/>
</dbReference>
<dbReference type="InterPro" id="IPR042095">
    <property type="entry name" value="SUMF_sf"/>
</dbReference>
<accession>A0A8C9EVY7</accession>
<name>A0A8C9EVY7_PAVCR</name>
<dbReference type="Ensembl" id="ENSPSTT00000005981.1">
    <property type="protein sequence ID" value="ENSPSTP00000005699.1"/>
    <property type="gene ID" value="ENSPSTG00000003933.1"/>
</dbReference>
<evidence type="ECO:0000313" key="4">
    <source>
        <dbReference type="Ensembl" id="ENSPSTP00000005699.1"/>
    </source>
</evidence>
<sequence length="270" mass="30101">MLSEELDVRISERTVWSSSGCVLKAVPSPGINPGLYQVFTAICHWMSFFRIAFSWEFRTSSLSVSVSFQVAAAPWWLPVKGANWRQPEGPGSSIISRMDHPVLHVSWNDAVAFCTWAGKRLPTEAEWEYSCRGGLEKRLFPWGNKLQPKGQHYANIWQGVFPSNNTAEDGYKGTAPVTAFPPNGYGLYNIVGNAWEWTSDWWAVHHSADEAHNPKGPSSGTDRVKKGGSYMCHKSYCYRYRCAARSQNTPDSSASNLGFRCAADALPDPQ</sequence>
<evidence type="ECO:0000313" key="5">
    <source>
        <dbReference type="Proteomes" id="UP000694428"/>
    </source>
</evidence>
<dbReference type="InterPro" id="IPR051043">
    <property type="entry name" value="Sulfatase_Mod_Factor_Kinase"/>
</dbReference>
<evidence type="ECO:0000256" key="2">
    <source>
        <dbReference type="ARBA" id="ARBA00005310"/>
    </source>
</evidence>
<organism evidence="4 5">
    <name type="scientific">Pavo cristatus</name>
    <name type="common">Indian peafowl</name>
    <name type="synonym">Blue peafowl</name>
    <dbReference type="NCBI Taxonomy" id="9049"/>
    <lineage>
        <taxon>Eukaryota</taxon>
        <taxon>Metazoa</taxon>
        <taxon>Chordata</taxon>
        <taxon>Craniata</taxon>
        <taxon>Vertebrata</taxon>
        <taxon>Euteleostomi</taxon>
        <taxon>Archelosauria</taxon>
        <taxon>Archosauria</taxon>
        <taxon>Dinosauria</taxon>
        <taxon>Saurischia</taxon>
        <taxon>Theropoda</taxon>
        <taxon>Coelurosauria</taxon>
        <taxon>Aves</taxon>
        <taxon>Neognathae</taxon>
        <taxon>Galloanserae</taxon>
        <taxon>Galliformes</taxon>
        <taxon>Phasianidae</taxon>
        <taxon>Phasianinae</taxon>
        <taxon>Pavo</taxon>
    </lineage>
</organism>
<evidence type="ECO:0000256" key="1">
    <source>
        <dbReference type="ARBA" id="ARBA00004319"/>
    </source>
</evidence>
<protein>
    <submittedName>
        <fullName evidence="4">Sulfatase modifying factor 1</fullName>
    </submittedName>
</protein>
<dbReference type="PANTHER" id="PTHR23150">
    <property type="entry name" value="SULFATASE MODIFYING FACTOR 1, 2"/>
    <property type="match status" value="1"/>
</dbReference>
<keyword evidence="5" id="KW-1185">Reference proteome</keyword>
<dbReference type="GO" id="GO:0005788">
    <property type="term" value="C:endoplasmic reticulum lumen"/>
    <property type="evidence" value="ECO:0007669"/>
    <property type="project" value="UniProtKB-SubCell"/>
</dbReference>
<proteinExistence type="inferred from homology"/>
<dbReference type="AlphaFoldDB" id="A0A8C9EVY7"/>
<dbReference type="SUPFAM" id="SSF56436">
    <property type="entry name" value="C-type lectin-like"/>
    <property type="match status" value="1"/>
</dbReference>
<dbReference type="PANTHER" id="PTHR23150:SF19">
    <property type="entry name" value="FORMYLGLYCINE-GENERATING ENZYME"/>
    <property type="match status" value="1"/>
</dbReference>
<evidence type="ECO:0000259" key="3">
    <source>
        <dbReference type="Pfam" id="PF03781"/>
    </source>
</evidence>
<dbReference type="Proteomes" id="UP000694428">
    <property type="component" value="Unplaced"/>
</dbReference>
<dbReference type="InterPro" id="IPR016187">
    <property type="entry name" value="CTDL_fold"/>
</dbReference>
<dbReference type="InterPro" id="IPR005532">
    <property type="entry name" value="SUMF_dom"/>
</dbReference>
<reference evidence="4" key="1">
    <citation type="submission" date="2025-08" db="UniProtKB">
        <authorList>
            <consortium name="Ensembl"/>
        </authorList>
    </citation>
    <scope>IDENTIFICATION</scope>
</reference>
<comment type="similarity">
    <text evidence="2">Belongs to the sulfatase-modifying factor family.</text>
</comment>